<feature type="compositionally biased region" description="Low complexity" evidence="1">
    <location>
        <begin position="163"/>
        <end position="173"/>
    </location>
</feature>
<dbReference type="EMBL" id="VLTM01000051">
    <property type="protein sequence ID" value="KAA0159645.1"/>
    <property type="molecule type" value="Genomic_DNA"/>
</dbReference>
<evidence type="ECO:0000256" key="1">
    <source>
        <dbReference type="SAM" id="MobiDB-lite"/>
    </source>
</evidence>
<feature type="compositionally biased region" description="Low complexity" evidence="1">
    <location>
        <begin position="294"/>
        <end position="304"/>
    </location>
</feature>
<feature type="compositionally biased region" description="Low complexity" evidence="1">
    <location>
        <begin position="119"/>
        <end position="129"/>
    </location>
</feature>
<feature type="compositionally biased region" description="Low complexity" evidence="1">
    <location>
        <begin position="96"/>
        <end position="106"/>
    </location>
</feature>
<protein>
    <submittedName>
        <fullName evidence="2">Uncharacterized protein</fullName>
    </submittedName>
</protein>
<dbReference type="AlphaFoldDB" id="A0A5A8D349"/>
<dbReference type="Proteomes" id="UP000325113">
    <property type="component" value="Unassembled WGS sequence"/>
</dbReference>
<name>A0A5A8D349_CAFRO</name>
<feature type="compositionally biased region" description="Low complexity" evidence="1">
    <location>
        <begin position="271"/>
        <end position="281"/>
    </location>
</feature>
<feature type="compositionally biased region" description="Low complexity" evidence="1">
    <location>
        <begin position="315"/>
        <end position="325"/>
    </location>
</feature>
<organism evidence="2 3">
    <name type="scientific">Cafeteria roenbergensis</name>
    <name type="common">Marine flagellate</name>
    <dbReference type="NCBI Taxonomy" id="33653"/>
    <lineage>
        <taxon>Eukaryota</taxon>
        <taxon>Sar</taxon>
        <taxon>Stramenopiles</taxon>
        <taxon>Bigyra</taxon>
        <taxon>Opalozoa</taxon>
        <taxon>Bicosoecida</taxon>
        <taxon>Cafeteriaceae</taxon>
        <taxon>Cafeteria</taxon>
    </lineage>
</organism>
<feature type="compositionally biased region" description="Low complexity" evidence="1">
    <location>
        <begin position="248"/>
        <end position="258"/>
    </location>
</feature>
<feature type="compositionally biased region" description="Acidic residues" evidence="1">
    <location>
        <begin position="43"/>
        <end position="52"/>
    </location>
</feature>
<feature type="compositionally biased region" description="Low complexity" evidence="1">
    <location>
        <begin position="75"/>
        <end position="84"/>
    </location>
</feature>
<sequence length="841" mass="82664">MSVARADAEAAVTAAAGAASLEEQGGEAEAMTAAAGAASLEHEGEEEEEEEAAAVTAAAGTGSLEHEGEEEEEAAAVTAAAGTGSLEHEGEEKEAAAVTAAAGAASLEHEGEEEEEEAAAVTAAAGTGSLEHEGEEEEEEAAAVTAAAGTGSLEHEGEEEEAAAVTAAAGAASLEHEEEEEAAAVTAAAGTGSLEHEGEEKEAAAVTAAAGAASLEHEGEEEEEEAAAVTAAAGTGSLEHEGEEEEAAAVTAAAGAASLEHEGEEEEEEAAAVTAAAGTGSLEHEGEEEEEEAAAVTAAAGTGSLEHEGEEEEAAAVTAAAGAASLEHEEEEEAAAGLRTTLPGTRIVLVLVGGGECGSHEGSTGLYGGQGAKEAVEVAHAVHAAQMQLEEQDDRAGEGTSHAAAAAITSGSELSPALALDGTMGSVDYVAEPASATKAVLDALDKQGGQAWGGGVWDGVSVEAAQQGGGSGEHWDDATAEFSGGDFWGEAQEPHGGGGGSYAASDDAFGEWLAGEGAASQGHPAEGPDSLDPAACAEGAVLGDDCGAHHDSPVDAEEAVAGAGDSQTEGANAERGSAELAAAAGAPPAVTFLPAMPAASTPLVWDSVGAAGAEDAQSARRGSGQAEAEALRLPAAPPASDVFADLPPVPEAAWQPCVLARASDLASQGPERAEWAVTVPAALVDGGRWNRAPGALGRPCEAHAEALEGEPAWTAGLDVCWCLGPGGWRDGVVASQAFRFESCPSLSEVAAVVHARRPAPGGLALPFAPQRGDVLSISPADTGRAVAACIRGGIAAQECPPEISHVSDVPAPVVAGEYDGTGAVPCFLLVLALASVPRALG</sequence>
<accession>A0A5A8D349</accession>
<feature type="compositionally biased region" description="Basic and acidic residues" evidence="1">
    <location>
        <begin position="194"/>
        <end position="203"/>
    </location>
</feature>
<feature type="compositionally biased region" description="Low complexity" evidence="1">
    <location>
        <begin position="53"/>
        <end position="62"/>
    </location>
</feature>
<feature type="region of interest" description="Disordered" evidence="1">
    <location>
        <begin position="558"/>
        <end position="578"/>
    </location>
</feature>
<feature type="compositionally biased region" description="Low complexity" evidence="1">
    <location>
        <begin position="142"/>
        <end position="152"/>
    </location>
</feature>
<feature type="compositionally biased region" description="Low complexity" evidence="1">
    <location>
        <begin position="204"/>
        <end position="214"/>
    </location>
</feature>
<feature type="compositionally biased region" description="Low complexity" evidence="1">
    <location>
        <begin position="9"/>
        <end position="39"/>
    </location>
</feature>
<feature type="compositionally biased region" description="Basic and acidic residues" evidence="1">
    <location>
        <begin position="86"/>
        <end position="95"/>
    </location>
</feature>
<evidence type="ECO:0000313" key="2">
    <source>
        <dbReference type="EMBL" id="KAA0159645.1"/>
    </source>
</evidence>
<evidence type="ECO:0000313" key="3">
    <source>
        <dbReference type="Proteomes" id="UP000325113"/>
    </source>
</evidence>
<proteinExistence type="predicted"/>
<feature type="region of interest" description="Disordered" evidence="1">
    <location>
        <begin position="1"/>
        <end position="339"/>
    </location>
</feature>
<feature type="compositionally biased region" description="Low complexity" evidence="1">
    <location>
        <begin position="227"/>
        <end position="237"/>
    </location>
</feature>
<comment type="caution">
    <text evidence="2">The sequence shown here is derived from an EMBL/GenBank/DDBJ whole genome shotgun (WGS) entry which is preliminary data.</text>
</comment>
<reference evidence="2 3" key="1">
    <citation type="submission" date="2019-07" db="EMBL/GenBank/DDBJ databases">
        <title>Genomes of Cafeteria roenbergensis.</title>
        <authorList>
            <person name="Fischer M.G."/>
            <person name="Hackl T."/>
            <person name="Roman M."/>
        </authorList>
    </citation>
    <scope>NUCLEOTIDE SEQUENCE [LARGE SCALE GENOMIC DNA]</scope>
    <source>
        <strain evidence="2 3">Cflag</strain>
    </source>
</reference>
<gene>
    <name evidence="2" type="ORF">FNF31_04721</name>
</gene>